<sequence length="412" mass="48109">MDDHTINALQSKNSELYRRLRSLLNETSDGDPDIDIVKQTLNDADPHIRRKQAELTIKPGGNSTIPSKGSREENKENWRSKHFSQLKETVEEIKKAEYDLPKRERIVNMKSKPLNGNPEHKRNEELYQRDVKDPLEPSRISNDSGSAYREKSLYAKIDQQNKLLASLRQQVQTKDIERQELVEEFQIQQANIMKEYKVNEANIRRDHEAQLQRQVQQSNSTLNSRIALLESKLDTSTKNEEQLQKAINKMSAKLVSYRRDIHDLHEKNDSLVSINSFLTNQVRQLENNEQRRKEEGKRLVDQKRLEQQMGNGEDTKKEVHIQLEPTFTDPLDDDTNQLVSGYAVDTTTDYLIHGGCFQEPNHYKRSPKSLRSYLLAVLFISRLQRQVKHRQSITKNINDLCHDDKIDLKLYT</sequence>
<dbReference type="AlphaFoldDB" id="A3LS52"/>
<feature type="region of interest" description="Disordered" evidence="2">
    <location>
        <begin position="54"/>
        <end position="77"/>
    </location>
</feature>
<evidence type="ECO:0000256" key="1">
    <source>
        <dbReference type="SAM" id="Coils"/>
    </source>
</evidence>
<organism evidence="3 4">
    <name type="scientific">Scheffersomyces stipitis (strain ATCC 58785 / CBS 6054 / NBRC 10063 / NRRL Y-11545)</name>
    <name type="common">Yeast</name>
    <name type="synonym">Pichia stipitis</name>
    <dbReference type="NCBI Taxonomy" id="322104"/>
    <lineage>
        <taxon>Eukaryota</taxon>
        <taxon>Fungi</taxon>
        <taxon>Dikarya</taxon>
        <taxon>Ascomycota</taxon>
        <taxon>Saccharomycotina</taxon>
        <taxon>Pichiomycetes</taxon>
        <taxon>Debaryomycetaceae</taxon>
        <taxon>Scheffersomyces</taxon>
    </lineage>
</organism>
<name>A3LS52_PICST</name>
<protein>
    <submittedName>
        <fullName evidence="3">Uncharacterized protein</fullName>
    </submittedName>
</protein>
<dbReference type="EMBL" id="CP000497">
    <property type="protein sequence ID" value="ABN65504.2"/>
    <property type="molecule type" value="Genomic_DNA"/>
</dbReference>
<reference evidence="3 4" key="1">
    <citation type="journal article" date="2007" name="Nat. Biotechnol.">
        <title>Genome sequence of the lignocellulose-bioconverting and xylose-fermenting yeast Pichia stipitis.</title>
        <authorList>
            <person name="Jeffries T.W."/>
            <person name="Grigoriev I.V."/>
            <person name="Grimwood J."/>
            <person name="Laplaza J.M."/>
            <person name="Aerts A."/>
            <person name="Salamov A."/>
            <person name="Schmutz J."/>
            <person name="Lindquist E."/>
            <person name="Dehal P."/>
            <person name="Shapiro H."/>
            <person name="Jin Y.S."/>
            <person name="Passoth V."/>
            <person name="Richardson P.M."/>
        </authorList>
    </citation>
    <scope>NUCLEOTIDE SEQUENCE [LARGE SCALE GENOMIC DNA]</scope>
    <source>
        <strain evidence="4">ATCC 58785 / CBS 6054 / NBRC 10063 / NRRL Y-11545</strain>
    </source>
</reference>
<dbReference type="GeneID" id="4837776"/>
<evidence type="ECO:0000256" key="2">
    <source>
        <dbReference type="SAM" id="MobiDB-lite"/>
    </source>
</evidence>
<dbReference type="RefSeq" id="XP_001383533.2">
    <property type="nucleotide sequence ID" value="XM_001383496.1"/>
</dbReference>
<dbReference type="OMA" id="NINDLCH"/>
<feature type="coiled-coil region" evidence="1">
    <location>
        <begin position="157"/>
        <end position="184"/>
    </location>
</feature>
<gene>
    <name evidence="3" type="ORF">PICST_30926</name>
</gene>
<evidence type="ECO:0000313" key="4">
    <source>
        <dbReference type="Proteomes" id="UP000002258"/>
    </source>
</evidence>
<dbReference type="InParanoid" id="A3LS52"/>
<feature type="coiled-coil region" evidence="1">
    <location>
        <begin position="226"/>
        <end position="295"/>
    </location>
</feature>
<dbReference type="Proteomes" id="UP000002258">
    <property type="component" value="Chromosome 3"/>
</dbReference>
<proteinExistence type="predicted"/>
<feature type="compositionally biased region" description="Basic and acidic residues" evidence="2">
    <location>
        <begin position="118"/>
        <end position="136"/>
    </location>
</feature>
<keyword evidence="1" id="KW-0175">Coiled coil</keyword>
<dbReference type="KEGG" id="pic:PICST_30926"/>
<accession>A3LS52</accession>
<evidence type="ECO:0000313" key="3">
    <source>
        <dbReference type="EMBL" id="ABN65504.2"/>
    </source>
</evidence>
<keyword evidence="4" id="KW-1185">Reference proteome</keyword>
<dbReference type="HOGENOM" id="CLU_667494_0_0_1"/>
<feature type="region of interest" description="Disordered" evidence="2">
    <location>
        <begin position="108"/>
        <end position="147"/>
    </location>
</feature>